<sequence length="161" mass="18172">MARACFRNGSEFEELAASVLHECMDRRPVNPSAEGRMPFTFRRDSCKADFRELDADRLEVLLACGCVQRPGYIVNPGVIQFITSGSPNGANEEQKMLQECTREAVPQLSETCRVMPERFDLRSAQAFNVCCKRARVQFDVEKLKCQATVPDDITQLDLSFV</sequence>
<comment type="caution">
    <text evidence="1">The sequence shown here is derived from an EMBL/GenBank/DDBJ whole genome shotgun (WGS) entry which is preliminary data.</text>
</comment>
<accession>A0A2V3IF75</accession>
<reference evidence="1 2" key="1">
    <citation type="journal article" date="2018" name="Mol. Biol. Evol.">
        <title>Analysis of the draft genome of the red seaweed Gracilariopsis chorda provides insights into genome size evolution in Rhodophyta.</title>
        <authorList>
            <person name="Lee J."/>
            <person name="Yang E.C."/>
            <person name="Graf L."/>
            <person name="Yang J.H."/>
            <person name="Qiu H."/>
            <person name="Zel Zion U."/>
            <person name="Chan C.X."/>
            <person name="Stephens T.G."/>
            <person name="Weber A.P.M."/>
            <person name="Boo G.H."/>
            <person name="Boo S.M."/>
            <person name="Kim K.M."/>
            <person name="Shin Y."/>
            <person name="Jung M."/>
            <person name="Lee S.J."/>
            <person name="Yim H.S."/>
            <person name="Lee J.H."/>
            <person name="Bhattacharya D."/>
            <person name="Yoon H.S."/>
        </authorList>
    </citation>
    <scope>NUCLEOTIDE SEQUENCE [LARGE SCALE GENOMIC DNA]</scope>
    <source>
        <strain evidence="1 2">SKKU-2015</strain>
        <tissue evidence="1">Whole body</tissue>
    </source>
</reference>
<proteinExistence type="predicted"/>
<dbReference type="AlphaFoldDB" id="A0A2V3IF75"/>
<dbReference type="Proteomes" id="UP000247409">
    <property type="component" value="Unassembled WGS sequence"/>
</dbReference>
<dbReference type="EMBL" id="NBIV01000421">
    <property type="protein sequence ID" value="PXF39850.1"/>
    <property type="molecule type" value="Genomic_DNA"/>
</dbReference>
<organism evidence="1 2">
    <name type="scientific">Gracilariopsis chorda</name>
    <dbReference type="NCBI Taxonomy" id="448386"/>
    <lineage>
        <taxon>Eukaryota</taxon>
        <taxon>Rhodophyta</taxon>
        <taxon>Florideophyceae</taxon>
        <taxon>Rhodymeniophycidae</taxon>
        <taxon>Gracilariales</taxon>
        <taxon>Gracilariaceae</taxon>
        <taxon>Gracilariopsis</taxon>
    </lineage>
</organism>
<protein>
    <submittedName>
        <fullName evidence="1">Uncharacterized protein</fullName>
    </submittedName>
</protein>
<evidence type="ECO:0000313" key="1">
    <source>
        <dbReference type="EMBL" id="PXF39850.1"/>
    </source>
</evidence>
<keyword evidence="2" id="KW-1185">Reference proteome</keyword>
<evidence type="ECO:0000313" key="2">
    <source>
        <dbReference type="Proteomes" id="UP000247409"/>
    </source>
</evidence>
<gene>
    <name evidence="1" type="ORF">BWQ96_10446</name>
</gene>
<name>A0A2V3IF75_9FLOR</name>